<dbReference type="Pfam" id="PF20515">
    <property type="entry name" value="2OG-FeII_Oxy_6"/>
    <property type="match status" value="1"/>
</dbReference>
<dbReference type="AlphaFoldDB" id="A0A9Q3I6B3"/>
<evidence type="ECO:0000313" key="2">
    <source>
        <dbReference type="EMBL" id="MBW0529658.1"/>
    </source>
</evidence>
<proteinExistence type="predicted"/>
<organism evidence="2 3">
    <name type="scientific">Austropuccinia psidii MF-1</name>
    <dbReference type="NCBI Taxonomy" id="1389203"/>
    <lineage>
        <taxon>Eukaryota</taxon>
        <taxon>Fungi</taxon>
        <taxon>Dikarya</taxon>
        <taxon>Basidiomycota</taxon>
        <taxon>Pucciniomycotina</taxon>
        <taxon>Pucciniomycetes</taxon>
        <taxon>Pucciniales</taxon>
        <taxon>Sphaerophragmiaceae</taxon>
        <taxon>Austropuccinia</taxon>
    </lineage>
</organism>
<protein>
    <recommendedName>
        <fullName evidence="1">Tet-like 2OG-Fe(II) oxygenase domain-containing protein</fullName>
    </recommendedName>
</protein>
<feature type="domain" description="Tet-like 2OG-Fe(II) oxygenase" evidence="1">
    <location>
        <begin position="1"/>
        <end position="76"/>
    </location>
</feature>
<comment type="caution">
    <text evidence="2">The sequence shown here is derived from an EMBL/GenBank/DDBJ whole genome shotgun (WGS) entry which is preliminary data.</text>
</comment>
<gene>
    <name evidence="2" type="ORF">O181_069373</name>
</gene>
<name>A0A9Q3I6B3_9BASI</name>
<dbReference type="Proteomes" id="UP000765509">
    <property type="component" value="Unassembled WGS sequence"/>
</dbReference>
<sequence length="131" mass="15250">MNGLKNPPHFDKDAQLYSLGWWSQADKQTRKIQKDASEQCTGGKFIFPKDHFWIDLSKLHVLIQVVWASSKFLQYTDPEKENKSTTLVRWSAQCSRKLAKKMWQKSHGYHKIGKGLGYQIRDSNTTSSQFE</sequence>
<keyword evidence="3" id="KW-1185">Reference proteome</keyword>
<evidence type="ECO:0000313" key="3">
    <source>
        <dbReference type="Proteomes" id="UP000765509"/>
    </source>
</evidence>
<dbReference type="InterPro" id="IPR046798">
    <property type="entry name" value="2OG-FeII_Oxy_6"/>
</dbReference>
<evidence type="ECO:0000259" key="1">
    <source>
        <dbReference type="Pfam" id="PF20515"/>
    </source>
</evidence>
<accession>A0A9Q3I6B3</accession>
<reference evidence="2" key="1">
    <citation type="submission" date="2021-03" db="EMBL/GenBank/DDBJ databases">
        <title>Draft genome sequence of rust myrtle Austropuccinia psidii MF-1, a brazilian biotype.</title>
        <authorList>
            <person name="Quecine M.C."/>
            <person name="Pachon D.M.R."/>
            <person name="Bonatelli M.L."/>
            <person name="Correr F.H."/>
            <person name="Franceschini L.M."/>
            <person name="Leite T.F."/>
            <person name="Margarido G.R.A."/>
            <person name="Almeida C.A."/>
            <person name="Ferrarezi J.A."/>
            <person name="Labate C.A."/>
        </authorList>
    </citation>
    <scope>NUCLEOTIDE SEQUENCE</scope>
    <source>
        <strain evidence="2">MF-1</strain>
    </source>
</reference>
<dbReference type="EMBL" id="AVOT02035335">
    <property type="protein sequence ID" value="MBW0529658.1"/>
    <property type="molecule type" value="Genomic_DNA"/>
</dbReference>